<keyword evidence="5" id="KW-1185">Reference proteome</keyword>
<dbReference type="GO" id="GO:0033314">
    <property type="term" value="P:mitotic DNA replication checkpoint signaling"/>
    <property type="evidence" value="ECO:0007669"/>
    <property type="project" value="InterPro"/>
</dbReference>
<organism evidence="4 5">
    <name type="scientific">Aldrovandia affinis</name>
    <dbReference type="NCBI Taxonomy" id="143900"/>
    <lineage>
        <taxon>Eukaryota</taxon>
        <taxon>Metazoa</taxon>
        <taxon>Chordata</taxon>
        <taxon>Craniata</taxon>
        <taxon>Vertebrata</taxon>
        <taxon>Euteleostomi</taxon>
        <taxon>Actinopterygii</taxon>
        <taxon>Neopterygii</taxon>
        <taxon>Teleostei</taxon>
        <taxon>Notacanthiformes</taxon>
        <taxon>Halosauridae</taxon>
        <taxon>Aldrovandia</taxon>
    </lineage>
</organism>
<sequence length="537" mass="58829">KGVLQDWSSLPLVGTTISACWVLQQAHDAAQIGGGGATLQHLLNELSARSLFMFGEVSDGRLPCTAVLSPLSASTALLAVIQPQYSLVEDILSTGVVSPGAADTSEDLPDIVTSVLSVVYDCMNDEEDDSGEAAKANHSCVPEWAEQELNHRLSPITTGVVEGWFPQSDQSGVSSHLMESMRLLHAVPEENEVDEMLDEQLDLTRSLSELYQGMTTEASANQKRKKRGAQCTPVRQKMRTMSRSLQMLNVARLNAKAQKSRTEEPPGANRGPTKVGKRRSGDRSKAGSSTADFKSEEELLSHVRLTYQKVVAEKDSSLVTQVQNSLALVKNFLKPTQDVEARSCLFAQQNLLKSGRCIRELYGNAIDAESKVRECQLQAVLRLEMCRQFPAVHSDAQSQEQMVEEVADMLRIISLTKDPVYLSRFLGDEVLPPYLTFIPKVLAEVYFSLGTQLPDALAAVLPSDFFSDDSKSASPSASQPSVPLSLASDAGEGLEELRDRSARKRRDGMLTRHRSANDASQGLRQIEMPRKSIRGVR</sequence>
<evidence type="ECO:0008006" key="6">
    <source>
        <dbReference type="Google" id="ProtNLM"/>
    </source>
</evidence>
<dbReference type="AlphaFoldDB" id="A0AAD7T261"/>
<dbReference type="Pfam" id="PF21855">
    <property type="entry name" value="Treslin_STD"/>
    <property type="match status" value="1"/>
</dbReference>
<dbReference type="GO" id="GO:0010212">
    <property type="term" value="P:response to ionizing radiation"/>
    <property type="evidence" value="ECO:0007669"/>
    <property type="project" value="InterPro"/>
</dbReference>
<dbReference type="GO" id="GO:0007095">
    <property type="term" value="P:mitotic G2 DNA damage checkpoint signaling"/>
    <property type="evidence" value="ECO:0007669"/>
    <property type="project" value="TreeGrafter"/>
</dbReference>
<dbReference type="Pfam" id="PF15292">
    <property type="entry name" value="Treslin_M"/>
    <property type="match status" value="1"/>
</dbReference>
<dbReference type="GO" id="GO:0005634">
    <property type="term" value="C:nucleus"/>
    <property type="evidence" value="ECO:0007669"/>
    <property type="project" value="InterPro"/>
</dbReference>
<dbReference type="InterPro" id="IPR032746">
    <property type="entry name" value="Treslin_M"/>
</dbReference>
<feature type="region of interest" description="Disordered" evidence="1">
    <location>
        <begin position="254"/>
        <end position="293"/>
    </location>
</feature>
<comment type="caution">
    <text evidence="4">The sequence shown here is derived from an EMBL/GenBank/DDBJ whole genome shotgun (WGS) entry which is preliminary data.</text>
</comment>
<feature type="non-terminal residue" evidence="4">
    <location>
        <position position="1"/>
    </location>
</feature>
<feature type="region of interest" description="Disordered" evidence="1">
    <location>
        <begin position="469"/>
        <end position="537"/>
    </location>
</feature>
<name>A0AAD7T261_9TELE</name>
<feature type="region of interest" description="Disordered" evidence="1">
    <location>
        <begin position="217"/>
        <end position="241"/>
    </location>
</feature>
<feature type="domain" description="Treslin M" evidence="2">
    <location>
        <begin position="1"/>
        <end position="81"/>
    </location>
</feature>
<dbReference type="GO" id="GO:0003682">
    <property type="term" value="F:chromatin binding"/>
    <property type="evidence" value="ECO:0007669"/>
    <property type="project" value="TreeGrafter"/>
</dbReference>
<feature type="compositionally biased region" description="Low complexity" evidence="1">
    <location>
        <begin position="472"/>
        <end position="488"/>
    </location>
</feature>
<gene>
    <name evidence="4" type="ORF">AAFF_G00105520</name>
</gene>
<reference evidence="4" key="1">
    <citation type="journal article" date="2023" name="Science">
        <title>Genome structures resolve the early diversification of teleost fishes.</title>
        <authorList>
            <person name="Parey E."/>
            <person name="Louis A."/>
            <person name="Montfort J."/>
            <person name="Bouchez O."/>
            <person name="Roques C."/>
            <person name="Iampietro C."/>
            <person name="Lluch J."/>
            <person name="Castinel A."/>
            <person name="Donnadieu C."/>
            <person name="Desvignes T."/>
            <person name="Floi Bucao C."/>
            <person name="Jouanno E."/>
            <person name="Wen M."/>
            <person name="Mejri S."/>
            <person name="Dirks R."/>
            <person name="Jansen H."/>
            <person name="Henkel C."/>
            <person name="Chen W.J."/>
            <person name="Zahm M."/>
            <person name="Cabau C."/>
            <person name="Klopp C."/>
            <person name="Thompson A.W."/>
            <person name="Robinson-Rechavi M."/>
            <person name="Braasch I."/>
            <person name="Lecointre G."/>
            <person name="Bobe J."/>
            <person name="Postlethwait J.H."/>
            <person name="Berthelot C."/>
            <person name="Roest Crollius H."/>
            <person name="Guiguen Y."/>
        </authorList>
    </citation>
    <scope>NUCLEOTIDE SEQUENCE</scope>
    <source>
        <strain evidence="4">NC1722</strain>
    </source>
</reference>
<accession>A0AAD7T261</accession>
<dbReference type="GO" id="GO:0030174">
    <property type="term" value="P:regulation of DNA-templated DNA replication initiation"/>
    <property type="evidence" value="ECO:0007669"/>
    <property type="project" value="TreeGrafter"/>
</dbReference>
<evidence type="ECO:0000313" key="5">
    <source>
        <dbReference type="Proteomes" id="UP001221898"/>
    </source>
</evidence>
<dbReference type="Proteomes" id="UP001221898">
    <property type="component" value="Unassembled WGS sequence"/>
</dbReference>
<proteinExistence type="predicted"/>
<dbReference type="InterPro" id="IPR026153">
    <property type="entry name" value="Treslin"/>
</dbReference>
<feature type="domain" description="Treslin STD" evidence="3">
    <location>
        <begin position="297"/>
        <end position="449"/>
    </location>
</feature>
<dbReference type="EMBL" id="JAINUG010000017">
    <property type="protein sequence ID" value="KAJ8412970.1"/>
    <property type="molecule type" value="Genomic_DNA"/>
</dbReference>
<dbReference type="PANTHER" id="PTHR21556:SF2">
    <property type="entry name" value="TRESLIN"/>
    <property type="match status" value="1"/>
</dbReference>
<dbReference type="GO" id="GO:0006260">
    <property type="term" value="P:DNA replication"/>
    <property type="evidence" value="ECO:0007669"/>
    <property type="project" value="InterPro"/>
</dbReference>
<evidence type="ECO:0000313" key="4">
    <source>
        <dbReference type="EMBL" id="KAJ8412970.1"/>
    </source>
</evidence>
<evidence type="ECO:0000259" key="3">
    <source>
        <dbReference type="Pfam" id="PF21855"/>
    </source>
</evidence>
<dbReference type="PANTHER" id="PTHR21556">
    <property type="entry name" value="TRESLIN"/>
    <property type="match status" value="1"/>
</dbReference>
<feature type="non-terminal residue" evidence="4">
    <location>
        <position position="537"/>
    </location>
</feature>
<evidence type="ECO:0000256" key="1">
    <source>
        <dbReference type="SAM" id="MobiDB-lite"/>
    </source>
</evidence>
<protein>
    <recommendedName>
        <fullName evidence="6">Treslin</fullName>
    </recommendedName>
</protein>
<dbReference type="InterPro" id="IPR053920">
    <property type="entry name" value="Treslin_STD"/>
</dbReference>
<feature type="compositionally biased region" description="Basic residues" evidence="1">
    <location>
        <begin position="501"/>
        <end position="514"/>
    </location>
</feature>
<evidence type="ECO:0000259" key="2">
    <source>
        <dbReference type="Pfam" id="PF15292"/>
    </source>
</evidence>